<sequence length="176" mass="19668">MVGLLGTGHTLQRDLNQIAEVADTSHSNGLSYILTETTLALLRNPDYCFSGLSSADVKWSVDEGEKCFNKLSIEERAKFDEETLVNVDNIKRRSTNEKASESKNQYIVVTILVATEGVHEMLAINGIGDLKEALKKLGSIQARKLMAVEVLWTPQEENDTLSERELHEDYPLLKAF</sequence>
<name>A0AAV5KS42_9ROSI</name>
<gene>
    <name evidence="1" type="ORF">SLEP1_g36548</name>
</gene>
<evidence type="ECO:0000313" key="1">
    <source>
        <dbReference type="EMBL" id="GKV27373.1"/>
    </source>
</evidence>
<keyword evidence="2" id="KW-1185">Reference proteome</keyword>
<dbReference type="InterPro" id="IPR010903">
    <property type="entry name" value="DUF1517"/>
</dbReference>
<dbReference type="EMBL" id="BPVZ01000075">
    <property type="protein sequence ID" value="GKV27373.1"/>
    <property type="molecule type" value="Genomic_DNA"/>
</dbReference>
<dbReference type="GO" id="GO:0009507">
    <property type="term" value="C:chloroplast"/>
    <property type="evidence" value="ECO:0007669"/>
    <property type="project" value="TreeGrafter"/>
</dbReference>
<accession>A0AAV5KS42</accession>
<reference evidence="1 2" key="1">
    <citation type="journal article" date="2021" name="Commun. Biol.">
        <title>The genome of Shorea leprosula (Dipterocarpaceae) highlights the ecological relevance of drought in aseasonal tropical rainforests.</title>
        <authorList>
            <person name="Ng K.K.S."/>
            <person name="Kobayashi M.J."/>
            <person name="Fawcett J.A."/>
            <person name="Hatakeyama M."/>
            <person name="Paape T."/>
            <person name="Ng C.H."/>
            <person name="Ang C.C."/>
            <person name="Tnah L.H."/>
            <person name="Lee C.T."/>
            <person name="Nishiyama T."/>
            <person name="Sese J."/>
            <person name="O'Brien M.J."/>
            <person name="Copetti D."/>
            <person name="Mohd Noor M.I."/>
            <person name="Ong R.C."/>
            <person name="Putra M."/>
            <person name="Sireger I.Z."/>
            <person name="Indrioko S."/>
            <person name="Kosugi Y."/>
            <person name="Izuno A."/>
            <person name="Isagi Y."/>
            <person name="Lee S.L."/>
            <person name="Shimizu K.K."/>
        </authorList>
    </citation>
    <scope>NUCLEOTIDE SEQUENCE [LARGE SCALE GENOMIC DNA]</scope>
    <source>
        <strain evidence="1">214</strain>
    </source>
</reference>
<dbReference type="Pfam" id="PF07466">
    <property type="entry name" value="DUF1517"/>
    <property type="match status" value="1"/>
</dbReference>
<comment type="caution">
    <text evidence="1">The sequence shown here is derived from an EMBL/GenBank/DDBJ whole genome shotgun (WGS) entry which is preliminary data.</text>
</comment>
<protein>
    <submittedName>
        <fullName evidence="1">Uncharacterized protein</fullName>
    </submittedName>
</protein>
<dbReference type="PANTHER" id="PTHR33975">
    <property type="entry name" value="MYELIN-ASSOCIATED OLIGODENDROCYTE BASIC PROTEIN"/>
    <property type="match status" value="1"/>
</dbReference>
<dbReference type="AlphaFoldDB" id="A0AAV5KS42"/>
<dbReference type="InterPro" id="IPR053023">
    <property type="entry name" value="FLAP_modulator"/>
</dbReference>
<evidence type="ECO:0000313" key="2">
    <source>
        <dbReference type="Proteomes" id="UP001054252"/>
    </source>
</evidence>
<proteinExistence type="predicted"/>
<dbReference type="PANTHER" id="PTHR33975:SF2">
    <property type="entry name" value="MYELIN-ASSOCIATED OLIGODENDROCYTE BASIC PROTEIN"/>
    <property type="match status" value="1"/>
</dbReference>
<organism evidence="1 2">
    <name type="scientific">Rubroshorea leprosula</name>
    <dbReference type="NCBI Taxonomy" id="152421"/>
    <lineage>
        <taxon>Eukaryota</taxon>
        <taxon>Viridiplantae</taxon>
        <taxon>Streptophyta</taxon>
        <taxon>Embryophyta</taxon>
        <taxon>Tracheophyta</taxon>
        <taxon>Spermatophyta</taxon>
        <taxon>Magnoliopsida</taxon>
        <taxon>eudicotyledons</taxon>
        <taxon>Gunneridae</taxon>
        <taxon>Pentapetalae</taxon>
        <taxon>rosids</taxon>
        <taxon>malvids</taxon>
        <taxon>Malvales</taxon>
        <taxon>Dipterocarpaceae</taxon>
        <taxon>Rubroshorea</taxon>
    </lineage>
</organism>
<dbReference type="Proteomes" id="UP001054252">
    <property type="component" value="Unassembled WGS sequence"/>
</dbReference>